<evidence type="ECO:0000256" key="1">
    <source>
        <dbReference type="SAM" id="MobiDB-lite"/>
    </source>
</evidence>
<proteinExistence type="predicted"/>
<feature type="non-terminal residue" evidence="2">
    <location>
        <position position="1"/>
    </location>
</feature>
<dbReference type="AlphaFoldDB" id="A0A6J4PXM5"/>
<feature type="compositionally biased region" description="Low complexity" evidence="1">
    <location>
        <begin position="21"/>
        <end position="30"/>
    </location>
</feature>
<feature type="compositionally biased region" description="Polar residues" evidence="1">
    <location>
        <begin position="1"/>
        <end position="12"/>
    </location>
</feature>
<feature type="region of interest" description="Disordered" evidence="1">
    <location>
        <begin position="1"/>
        <end position="32"/>
    </location>
</feature>
<reference evidence="2" key="1">
    <citation type="submission" date="2020-02" db="EMBL/GenBank/DDBJ databases">
        <authorList>
            <person name="Meier V. D."/>
        </authorList>
    </citation>
    <scope>NUCLEOTIDE SEQUENCE</scope>
    <source>
        <strain evidence="2">AVDCRST_MAG78</strain>
    </source>
</reference>
<gene>
    <name evidence="2" type="ORF">AVDCRST_MAG78-1385</name>
</gene>
<dbReference type="EC" id="4.2.1.1" evidence="2"/>
<dbReference type="EMBL" id="CADCVB010000095">
    <property type="protein sequence ID" value="CAA9426534.1"/>
    <property type="molecule type" value="Genomic_DNA"/>
</dbReference>
<sequence length="48" mass="5218">CSRSRTSNRACATTSRRSETRTSSPTTSPSLARSMTYGAESYVRLSKA</sequence>
<organism evidence="2">
    <name type="scientific">uncultured Rubrobacteraceae bacterium</name>
    <dbReference type="NCBI Taxonomy" id="349277"/>
    <lineage>
        <taxon>Bacteria</taxon>
        <taxon>Bacillati</taxon>
        <taxon>Actinomycetota</taxon>
        <taxon>Rubrobacteria</taxon>
        <taxon>Rubrobacterales</taxon>
        <taxon>Rubrobacteraceae</taxon>
        <taxon>environmental samples</taxon>
    </lineage>
</organism>
<name>A0A6J4PXM5_9ACTN</name>
<accession>A0A6J4PXM5</accession>
<feature type="non-terminal residue" evidence="2">
    <location>
        <position position="48"/>
    </location>
</feature>
<keyword evidence="2" id="KW-0456">Lyase</keyword>
<protein>
    <submittedName>
        <fullName evidence="2">Carbonic anhydrase, beta class</fullName>
        <ecNumber evidence="2">4.2.1.1</ecNumber>
    </submittedName>
</protein>
<evidence type="ECO:0000313" key="2">
    <source>
        <dbReference type="EMBL" id="CAA9426534.1"/>
    </source>
</evidence>
<dbReference type="GO" id="GO:0004089">
    <property type="term" value="F:carbonate dehydratase activity"/>
    <property type="evidence" value="ECO:0007669"/>
    <property type="project" value="UniProtKB-EC"/>
</dbReference>